<comment type="similarity">
    <text evidence="1">Belongs to the glycosyltransferase GT106 family.</text>
</comment>
<reference evidence="7 8" key="1">
    <citation type="journal article" date="2018" name="Cell">
        <title>The Chara Genome: Secondary Complexity and Implications for Plant Terrestrialization.</title>
        <authorList>
            <person name="Nishiyama T."/>
            <person name="Sakayama H."/>
            <person name="Vries J.D."/>
            <person name="Buschmann H."/>
            <person name="Saint-Marcoux D."/>
            <person name="Ullrich K.K."/>
            <person name="Haas F.B."/>
            <person name="Vanderstraeten L."/>
            <person name="Becker D."/>
            <person name="Lang D."/>
            <person name="Vosolsobe S."/>
            <person name="Rombauts S."/>
            <person name="Wilhelmsson P.K.I."/>
            <person name="Janitza P."/>
            <person name="Kern R."/>
            <person name="Heyl A."/>
            <person name="Rumpler F."/>
            <person name="Villalobos L.I.A.C."/>
            <person name="Clay J.M."/>
            <person name="Skokan R."/>
            <person name="Toyoda A."/>
            <person name="Suzuki Y."/>
            <person name="Kagoshima H."/>
            <person name="Schijlen E."/>
            <person name="Tajeshwar N."/>
            <person name="Catarino B."/>
            <person name="Hetherington A.J."/>
            <person name="Saltykova A."/>
            <person name="Bonnot C."/>
            <person name="Breuninger H."/>
            <person name="Symeonidi A."/>
            <person name="Radhakrishnan G.V."/>
            <person name="Van Nieuwerburgh F."/>
            <person name="Deforce D."/>
            <person name="Chang C."/>
            <person name="Karol K.G."/>
            <person name="Hedrich R."/>
            <person name="Ulvskov P."/>
            <person name="Glockner G."/>
            <person name="Delwiche C.F."/>
            <person name="Petrasek J."/>
            <person name="Van de Peer Y."/>
            <person name="Friml J."/>
            <person name="Beilby M."/>
            <person name="Dolan L."/>
            <person name="Kohara Y."/>
            <person name="Sugano S."/>
            <person name="Fujiyama A."/>
            <person name="Delaux P.-M."/>
            <person name="Quint M."/>
            <person name="TheiBen G."/>
            <person name="Hagemann M."/>
            <person name="Harholt J."/>
            <person name="Dunand C."/>
            <person name="Zachgo S."/>
            <person name="Langdale J."/>
            <person name="Maumus F."/>
            <person name="Straeten D.V.D."/>
            <person name="Gould S.B."/>
            <person name="Rensing S.A."/>
        </authorList>
    </citation>
    <scope>NUCLEOTIDE SEQUENCE [LARGE SCALE GENOMIC DNA]</scope>
    <source>
        <strain evidence="7 8">S276</strain>
    </source>
</reference>
<protein>
    <recommendedName>
        <fullName evidence="5">O-fucosyltransferase family protein</fullName>
    </recommendedName>
</protein>
<keyword evidence="3" id="KW-0294">Fucose metabolism</keyword>
<dbReference type="Pfam" id="PF10250">
    <property type="entry name" value="O-FucT"/>
    <property type="match status" value="1"/>
</dbReference>
<keyword evidence="6" id="KW-0472">Membrane</keyword>
<keyword evidence="8" id="KW-1185">Reference proteome</keyword>
<name>A0A388K9E5_CHABU</name>
<evidence type="ECO:0000256" key="2">
    <source>
        <dbReference type="ARBA" id="ARBA00022679"/>
    </source>
</evidence>
<sequence>MTWSCYCTRLFRRLTPGPLTGMGMGGVGKGKGKGKGMDVWQSIGLKKASGSCCGFSPISEMAERMCGSSCTSSSSACGGSCSLCSCASASASASSSSKLNSVAHSPARLTKRGIRTARGQPPMFLLLLLSVGALSIFHQTLIDILMKRHARLSRPNTGEADKMVSTAKYIPVDWPNLPENERVTLWERPAPNGLKPCINYTADEDSVIAHYNPEAYILVSCNGGLNQQRAAIVNAVLVALHLNMTLLVPYLQRNPVWNDASTFGEIFNLDKFIRSLRGTVRIKSHVPAKALIPEVMYFTSVPAAVNFSWYNRHVRAKVNQANRLAEIHEMVKKEETETTPKEQKRVVVINPFAHRLSHHLPLFWQKLRCFVNFQALKFVDRIEKLGAQMVNRMKARSNGRYLALHLRFEEDMVAYSMCDFGGGEDEHKRLHEYRKSHWNLDNRRKRETLNPARLRAQGKCPVTPEEAGLFLRALGFPHDTHIYMASLIDHLYGGNDSIEPLKTLFPNLVDKTSLATKVCQVTTIPSPNLRNIIILVILLLVVIIIIINERVRNVANCREALGCARPLPRQT</sequence>
<dbReference type="GO" id="GO:0016740">
    <property type="term" value="F:transferase activity"/>
    <property type="evidence" value="ECO:0007669"/>
    <property type="project" value="UniProtKB-KW"/>
</dbReference>
<evidence type="ECO:0000256" key="1">
    <source>
        <dbReference type="ARBA" id="ARBA00007737"/>
    </source>
</evidence>
<evidence type="ECO:0000313" key="8">
    <source>
        <dbReference type="Proteomes" id="UP000265515"/>
    </source>
</evidence>
<keyword evidence="2" id="KW-0808">Transferase</keyword>
<dbReference type="PANTHER" id="PTHR31933:SF5">
    <property type="entry name" value="O-FUCOSYLTRANSFERASE 31"/>
    <property type="match status" value="1"/>
</dbReference>
<dbReference type="EMBL" id="BFEA01000077">
    <property type="protein sequence ID" value="GBG66649.1"/>
    <property type="molecule type" value="Genomic_DNA"/>
</dbReference>
<dbReference type="InterPro" id="IPR052272">
    <property type="entry name" value="GT106_glycosyltransferase"/>
</dbReference>
<evidence type="ECO:0000256" key="6">
    <source>
        <dbReference type="SAM" id="Phobius"/>
    </source>
</evidence>
<dbReference type="Gramene" id="GBG66649">
    <property type="protein sequence ID" value="GBG66649"/>
    <property type="gene ID" value="CBR_g66785"/>
</dbReference>
<dbReference type="PANTHER" id="PTHR31933">
    <property type="entry name" value="O-FUCOSYLTRANSFERASE 2-RELATED"/>
    <property type="match status" value="1"/>
</dbReference>
<feature type="transmembrane region" description="Helical" evidence="6">
    <location>
        <begin position="529"/>
        <end position="548"/>
    </location>
</feature>
<dbReference type="InterPro" id="IPR019378">
    <property type="entry name" value="GDP-Fuc_O-FucTrfase"/>
</dbReference>
<evidence type="ECO:0000256" key="3">
    <source>
        <dbReference type="ARBA" id="ARBA00023253"/>
    </source>
</evidence>
<gene>
    <name evidence="7" type="ORF">CBR_g66785</name>
</gene>
<feature type="transmembrane region" description="Helical" evidence="6">
    <location>
        <begin position="123"/>
        <end position="146"/>
    </location>
</feature>
<dbReference type="Proteomes" id="UP000265515">
    <property type="component" value="Unassembled WGS sequence"/>
</dbReference>
<evidence type="ECO:0000256" key="5">
    <source>
        <dbReference type="ARBA" id="ARBA00030350"/>
    </source>
</evidence>
<evidence type="ECO:0000313" key="7">
    <source>
        <dbReference type="EMBL" id="GBG66649.1"/>
    </source>
</evidence>
<keyword evidence="6" id="KW-0812">Transmembrane</keyword>
<keyword evidence="4" id="KW-0119">Carbohydrate metabolism</keyword>
<keyword evidence="6" id="KW-1133">Transmembrane helix</keyword>
<organism evidence="7 8">
    <name type="scientific">Chara braunii</name>
    <name type="common">Braun's stonewort</name>
    <dbReference type="NCBI Taxonomy" id="69332"/>
    <lineage>
        <taxon>Eukaryota</taxon>
        <taxon>Viridiplantae</taxon>
        <taxon>Streptophyta</taxon>
        <taxon>Charophyceae</taxon>
        <taxon>Charales</taxon>
        <taxon>Characeae</taxon>
        <taxon>Chara</taxon>
    </lineage>
</organism>
<accession>A0A388K9E5</accession>
<proteinExistence type="inferred from homology"/>
<dbReference type="AlphaFoldDB" id="A0A388K9E5"/>
<comment type="caution">
    <text evidence="7">The sequence shown here is derived from an EMBL/GenBank/DDBJ whole genome shotgun (WGS) entry which is preliminary data.</text>
</comment>
<dbReference type="OrthoDB" id="20368at2759"/>
<dbReference type="GO" id="GO:0006004">
    <property type="term" value="P:fucose metabolic process"/>
    <property type="evidence" value="ECO:0007669"/>
    <property type="project" value="UniProtKB-KW"/>
</dbReference>
<evidence type="ECO:0000256" key="4">
    <source>
        <dbReference type="ARBA" id="ARBA00023277"/>
    </source>
</evidence>